<comment type="caution">
    <text evidence="1">The sequence shown here is derived from an EMBL/GenBank/DDBJ whole genome shotgun (WGS) entry which is preliminary data.</text>
</comment>
<accession>A0A5A5RK78</accession>
<dbReference type="AlphaFoldDB" id="A0A5A5RK78"/>
<dbReference type="Proteomes" id="UP000324917">
    <property type="component" value="Unassembled WGS sequence"/>
</dbReference>
<evidence type="ECO:0000313" key="2">
    <source>
        <dbReference type="Proteomes" id="UP000324917"/>
    </source>
</evidence>
<name>A0A5A5RK78_MICAE</name>
<gene>
    <name evidence="1" type="ORF">MiTe_02161</name>
</gene>
<dbReference type="RefSeq" id="WP_149986789.1">
    <property type="nucleotide sequence ID" value="NZ_BHVP01000034.1"/>
</dbReference>
<dbReference type="EMBL" id="BHVP01000034">
    <property type="protein sequence ID" value="GCA75329.1"/>
    <property type="molecule type" value="Genomic_DNA"/>
</dbReference>
<sequence>MEYLITPDQPTSWKINPVDCIENLEKYWHDTTIKTITNPDDYYSIEWVIKIPEKGTRLDGALHRDGQGISLDGYLEDCATFALWFQSLVPENQELIFYDQGYNYCLKLQPNTAISDIIQPFLSQSISV</sequence>
<protein>
    <submittedName>
        <fullName evidence="1">Uncharacterized protein</fullName>
    </submittedName>
</protein>
<reference evidence="1 2" key="1">
    <citation type="submission" date="2018-09" db="EMBL/GenBank/DDBJ databases">
        <title>Evolutionary history of phycoerythrin pigmentation in the water bloom-forming cyanobacterium Microcystis aeruginosa.</title>
        <authorList>
            <person name="Tanabe Y."/>
            <person name="Tanabe Y."/>
            <person name="Yamaguchi H."/>
        </authorList>
    </citation>
    <scope>NUCLEOTIDE SEQUENCE [LARGE SCALE GENOMIC DNA]</scope>
    <source>
        <strain evidence="1 2">NIES-2520</strain>
    </source>
</reference>
<organism evidence="1 2">
    <name type="scientific">Microcystis aeruginosa NIES-2520</name>
    <dbReference type="NCBI Taxonomy" id="2303982"/>
    <lineage>
        <taxon>Bacteria</taxon>
        <taxon>Bacillati</taxon>
        <taxon>Cyanobacteriota</taxon>
        <taxon>Cyanophyceae</taxon>
        <taxon>Oscillatoriophycideae</taxon>
        <taxon>Chroococcales</taxon>
        <taxon>Microcystaceae</taxon>
        <taxon>Microcystis</taxon>
    </lineage>
</organism>
<evidence type="ECO:0000313" key="1">
    <source>
        <dbReference type="EMBL" id="GCA75329.1"/>
    </source>
</evidence>
<proteinExistence type="predicted"/>